<accession>A0ABU0J0H8</accession>
<organism evidence="6 7">
    <name type="scientific">Labrys wisconsinensis</name>
    <dbReference type="NCBI Taxonomy" id="425677"/>
    <lineage>
        <taxon>Bacteria</taxon>
        <taxon>Pseudomonadati</taxon>
        <taxon>Pseudomonadota</taxon>
        <taxon>Alphaproteobacteria</taxon>
        <taxon>Hyphomicrobiales</taxon>
        <taxon>Xanthobacteraceae</taxon>
        <taxon>Labrys</taxon>
    </lineage>
</organism>
<dbReference type="PANTHER" id="PTHR30146:SF148">
    <property type="entry name" value="HTH-TYPE TRANSCRIPTIONAL REPRESSOR PURR-RELATED"/>
    <property type="match status" value="1"/>
</dbReference>
<dbReference type="Gene3D" id="3.40.50.2300">
    <property type="match status" value="2"/>
</dbReference>
<evidence type="ECO:0000313" key="6">
    <source>
        <dbReference type="EMBL" id="MDQ0467772.1"/>
    </source>
</evidence>
<dbReference type="InterPro" id="IPR000843">
    <property type="entry name" value="HTH_LacI"/>
</dbReference>
<keyword evidence="2" id="KW-0805">Transcription regulation</keyword>
<reference evidence="6 7" key="1">
    <citation type="submission" date="2023-07" db="EMBL/GenBank/DDBJ databases">
        <title>Genomic Encyclopedia of Type Strains, Phase IV (KMG-IV): sequencing the most valuable type-strain genomes for metagenomic binning, comparative biology and taxonomic classification.</title>
        <authorList>
            <person name="Goeker M."/>
        </authorList>
    </citation>
    <scope>NUCLEOTIDE SEQUENCE [LARGE SCALE GENOMIC DNA]</scope>
    <source>
        <strain evidence="6 7">DSM 19619</strain>
    </source>
</reference>
<dbReference type="RefSeq" id="WP_307267921.1">
    <property type="nucleotide sequence ID" value="NZ_JAUSVX010000001.1"/>
</dbReference>
<evidence type="ECO:0000313" key="7">
    <source>
        <dbReference type="Proteomes" id="UP001242480"/>
    </source>
</evidence>
<dbReference type="SUPFAM" id="SSF53822">
    <property type="entry name" value="Periplasmic binding protein-like I"/>
    <property type="match status" value="1"/>
</dbReference>
<protein>
    <submittedName>
        <fullName evidence="6">LacI family transcriptional regulator</fullName>
    </submittedName>
</protein>
<dbReference type="Pfam" id="PF13377">
    <property type="entry name" value="Peripla_BP_3"/>
    <property type="match status" value="1"/>
</dbReference>
<keyword evidence="1" id="KW-0678">Repressor</keyword>
<dbReference type="InterPro" id="IPR046335">
    <property type="entry name" value="LacI/GalR-like_sensor"/>
</dbReference>
<keyword evidence="7" id="KW-1185">Reference proteome</keyword>
<dbReference type="CDD" id="cd01392">
    <property type="entry name" value="HTH_LacI"/>
    <property type="match status" value="1"/>
</dbReference>
<sequence length="352" mass="37837">MPAPRRPTLREVSAAAKVSLYTASRALGAHAGVAEETRRTVLKTAEDLGYVPNRLARSLKHADSHTLGVLTANNANLFYASLVKGVEKAVQPQGYDCFVADAFEDGVYDAARETRFVAALLEQRAAGIVLTYVPTAQNMRTLSDWRMPLVFVDCLPPEGFERFPSIATDSRLGSHAVGRHFAAHGYRSWAFVGHTPTWTSRFAREAGLREAAADCGAELAVIEGGNDSRTACAAMRAFLGARSRADWPRAVYASNEPLLNGALRALREQRVRIPEEMAIVGFDDFPWADLLDPPQTVVDQQIDELGRLAGSRMLAALEGVPDEGALRLLAAPVLRIRASCGGPVAGAAVSAG</sequence>
<dbReference type="EMBL" id="JAUSVX010000001">
    <property type="protein sequence ID" value="MDQ0467772.1"/>
    <property type="molecule type" value="Genomic_DNA"/>
</dbReference>
<keyword evidence="3" id="KW-0238">DNA-binding</keyword>
<dbReference type="Gene3D" id="1.10.260.40">
    <property type="entry name" value="lambda repressor-like DNA-binding domains"/>
    <property type="match status" value="1"/>
</dbReference>
<dbReference type="SUPFAM" id="SSF47413">
    <property type="entry name" value="lambda repressor-like DNA-binding domains"/>
    <property type="match status" value="1"/>
</dbReference>
<dbReference type="InterPro" id="IPR028082">
    <property type="entry name" value="Peripla_BP_I"/>
</dbReference>
<dbReference type="PANTHER" id="PTHR30146">
    <property type="entry name" value="LACI-RELATED TRANSCRIPTIONAL REPRESSOR"/>
    <property type="match status" value="1"/>
</dbReference>
<keyword evidence="4" id="KW-0804">Transcription</keyword>
<dbReference type="SMART" id="SM00354">
    <property type="entry name" value="HTH_LACI"/>
    <property type="match status" value="1"/>
</dbReference>
<dbReference type="InterPro" id="IPR010982">
    <property type="entry name" value="Lambda_DNA-bd_dom_sf"/>
</dbReference>
<proteinExistence type="predicted"/>
<evidence type="ECO:0000256" key="4">
    <source>
        <dbReference type="ARBA" id="ARBA00023163"/>
    </source>
</evidence>
<gene>
    <name evidence="6" type="ORF">QO011_000767</name>
</gene>
<evidence type="ECO:0000256" key="1">
    <source>
        <dbReference type="ARBA" id="ARBA00022491"/>
    </source>
</evidence>
<feature type="domain" description="HTH lacI-type" evidence="5">
    <location>
        <begin position="7"/>
        <end position="61"/>
    </location>
</feature>
<dbReference type="Pfam" id="PF00356">
    <property type="entry name" value="LacI"/>
    <property type="match status" value="1"/>
</dbReference>
<dbReference type="CDD" id="cd06267">
    <property type="entry name" value="PBP1_LacI_sugar_binding-like"/>
    <property type="match status" value="1"/>
</dbReference>
<dbReference type="PROSITE" id="PS50932">
    <property type="entry name" value="HTH_LACI_2"/>
    <property type="match status" value="1"/>
</dbReference>
<comment type="caution">
    <text evidence="6">The sequence shown here is derived from an EMBL/GenBank/DDBJ whole genome shotgun (WGS) entry which is preliminary data.</text>
</comment>
<evidence type="ECO:0000259" key="5">
    <source>
        <dbReference type="PROSITE" id="PS50932"/>
    </source>
</evidence>
<evidence type="ECO:0000256" key="2">
    <source>
        <dbReference type="ARBA" id="ARBA00023015"/>
    </source>
</evidence>
<dbReference type="Proteomes" id="UP001242480">
    <property type="component" value="Unassembled WGS sequence"/>
</dbReference>
<evidence type="ECO:0000256" key="3">
    <source>
        <dbReference type="ARBA" id="ARBA00023125"/>
    </source>
</evidence>
<name>A0ABU0J0H8_9HYPH</name>